<gene>
    <name evidence="2" type="ORF">ISO4_00368</name>
</gene>
<dbReference type="InterPro" id="IPR021675">
    <property type="entry name" value="DUF3261"/>
</dbReference>
<protein>
    <recommendedName>
        <fullName evidence="4">DUF3261 domain-containing protein</fullName>
    </recommendedName>
</protein>
<dbReference type="PROSITE" id="PS51257">
    <property type="entry name" value="PROKAR_LIPOPROTEIN"/>
    <property type="match status" value="1"/>
</dbReference>
<keyword evidence="3" id="KW-1185">Reference proteome</keyword>
<sequence>MPHRPLFLIALLVSLFGCQLWAPPDEGSRLPAPPFGEYREIQRGLEMRVGDDIHAARARFSLTPDSTHIVITNERDELMVEMRYQQKRLQVRRTPRLPPAISADDLIADLQLALWPLERLRAGLTPGWTLAADDEGRILRFNGTTEAQVDYQSDEPSSRPLPVYNARHDYLLILSPADPGA</sequence>
<dbReference type="Pfam" id="PF11659">
    <property type="entry name" value="DUF3261"/>
    <property type="match status" value="1"/>
</dbReference>
<comment type="caution">
    <text evidence="2">The sequence shown here is derived from an EMBL/GenBank/DDBJ whole genome shotgun (WGS) entry which is preliminary data.</text>
</comment>
<evidence type="ECO:0000313" key="2">
    <source>
        <dbReference type="EMBL" id="MBF5051766.1"/>
    </source>
</evidence>
<dbReference type="EMBL" id="ARXR01000002">
    <property type="protein sequence ID" value="MBF5051766.1"/>
    <property type="molecule type" value="Genomic_DNA"/>
</dbReference>
<evidence type="ECO:0000256" key="1">
    <source>
        <dbReference type="SAM" id="SignalP"/>
    </source>
</evidence>
<reference evidence="2 3" key="1">
    <citation type="submission" date="2012-09" db="EMBL/GenBank/DDBJ databases">
        <title>Genome Sequence of alkane-degrading Bacterium Alcanivorax venustensis ISO4.</title>
        <authorList>
            <person name="Lai Q."/>
            <person name="Shao Z."/>
        </authorList>
    </citation>
    <scope>NUCLEOTIDE SEQUENCE [LARGE SCALE GENOMIC DNA]</scope>
    <source>
        <strain evidence="2 3">ISO4</strain>
    </source>
</reference>
<feature type="signal peptide" evidence="1">
    <location>
        <begin position="1"/>
        <end position="22"/>
    </location>
</feature>
<evidence type="ECO:0008006" key="4">
    <source>
        <dbReference type="Google" id="ProtNLM"/>
    </source>
</evidence>
<dbReference type="RefSeq" id="WP_194854953.1">
    <property type="nucleotide sequence ID" value="NZ_ARXR01000002.1"/>
</dbReference>
<organism evidence="2 3">
    <name type="scientific">Alloalcanivorax venustensis ISO4</name>
    <dbReference type="NCBI Taxonomy" id="1177184"/>
    <lineage>
        <taxon>Bacteria</taxon>
        <taxon>Pseudomonadati</taxon>
        <taxon>Pseudomonadota</taxon>
        <taxon>Gammaproteobacteria</taxon>
        <taxon>Oceanospirillales</taxon>
        <taxon>Alcanivoracaceae</taxon>
        <taxon>Alloalcanivorax</taxon>
    </lineage>
</organism>
<feature type="chain" id="PRO_5046227861" description="DUF3261 domain-containing protein" evidence="1">
    <location>
        <begin position="23"/>
        <end position="181"/>
    </location>
</feature>
<dbReference type="Proteomes" id="UP000644441">
    <property type="component" value="Unassembled WGS sequence"/>
</dbReference>
<name>A0ABS0ACA4_9GAMM</name>
<accession>A0ABS0ACA4</accession>
<proteinExistence type="predicted"/>
<evidence type="ECO:0000313" key="3">
    <source>
        <dbReference type="Proteomes" id="UP000644441"/>
    </source>
</evidence>
<keyword evidence="1" id="KW-0732">Signal</keyword>